<sequence>MRSASRSAILAALGLASLSAALTESYSGQYPDDCPGLCETLGPDPNKWTHLHRLDDLASCNRSVLFDLNVHNSVADPNTVLTIRACVSTGSESYDTRSQILTRDDLSTSEHFAQDSLVISQGCGAKTVKSSFTPLVATKSAMKSGKSANEGEVGSAVELLSYFLQKGSQCGRTLLFAKSGSAIVGMHFGADISKSSAPALLNTFHNEFANGGSSFQVCNSKNAPATFGIAAGDFSDLSAVQDAVKTWTNGECLDGSTASSPMDVDMLVSTANSNSTVSLNNTMGSNGTVSHKSSDSFGRGDCKTEQCRGVGDGCPAIASRCGISVKDLQKYNGGADDFCNKLMPKQHVCCGPGTLPDFRPKPGADGTCFTYKIGPGDTCYAIADGNYLKQDDIDGFNKKTWGWSGCGNLQPGQLICLSTGDPPMPAPVEGNVCGPQVPGTKKPPKGTDLADLNPCPLNACCDVWGFCGTTEGFCTPTPADTGAPGTAKPNTNGCISNCGRKLVHNDKAPADFKKIGYYEAFGTKRDCMNMAVTDINADQFSHIHFAFATVTTGWDVDLSDSQEQFDKFIKMDGKFKKILSFGGWDFSTKPETFQRFRDATKPENRGAFIDNLVKFLGKNAVDGLDFDWEYPGAPDIPDVPPGSKDEGQNYLDFLKALKAKVPSGKSVSIALPASYWYLKQYPVDKMADVVDYFIYMTYDLHGQWDVGNKYAVPGCESGNCLRSHVNKTETFDALVMITKAGVDSRKIVVGVSSYGRSFRMQDPSCSGPMCKYTGTRTHSEAYKGECTKTSGYISNGEMNEIIEYPSFSILKHYYDKDSDSNILVYGDGGAVDWVAYMDDGVKSSRQDWLKGLNFAGTSDWAVDLNEYTLDIGDDSDMPDFDLSDLDDIECTSDMNPGNMKDLVDKADKIPSRCGSLFALDILYATLNDALSLFDVNSKDYDDKFGYYEDWVKDGINSRLDTFMDFRKDIKDAKGVKYCDCKYEYGQFKGQSSCAGMPHFWDSNFYSYTVEFIIKDEKGFYDALATETGIDKSWLSWETTTDRSYCADDGGGDIPRPGGAVSRPCRHLTHKLVNYPRKGDDSKIKVGNPKKMIEASMPNITALGTSLLSSYAAMSFGVYGGDVTNASEVDPFVAYAMPVFQLQTAIESMKDIKDIGEKAKEEKRKKLIMTILTFVFMAIPFVGEALGPIIGSAAAIARIALIISEVGNAALTVADIVEDPTSAPFAILGLIAGVGGGTGKVSKVEALGEASKARGLMKGDDLAKFPARFRELDGYVQKIADKVKTSGGSCRKK</sequence>
<reference evidence="1" key="1">
    <citation type="submission" date="2022-07" db="EMBL/GenBank/DDBJ databases">
        <title>Genome Sequence of Lecanicillium saksenae.</title>
        <authorList>
            <person name="Buettner E."/>
        </authorList>
    </citation>
    <scope>NUCLEOTIDE SEQUENCE</scope>
    <source>
        <strain evidence="1">VT-O1</strain>
    </source>
</reference>
<dbReference type="EMBL" id="JANAKD010000009">
    <property type="protein sequence ID" value="KAJ3499458.1"/>
    <property type="molecule type" value="Genomic_DNA"/>
</dbReference>
<gene>
    <name evidence="1" type="ORF">NLG97_g299</name>
</gene>
<evidence type="ECO:0000313" key="2">
    <source>
        <dbReference type="Proteomes" id="UP001148737"/>
    </source>
</evidence>
<proteinExistence type="predicted"/>
<keyword evidence="2" id="KW-1185">Reference proteome</keyword>
<evidence type="ECO:0000313" key="1">
    <source>
        <dbReference type="EMBL" id="KAJ3499458.1"/>
    </source>
</evidence>
<protein>
    <submittedName>
        <fullName evidence="1">Uncharacterized protein</fullName>
    </submittedName>
</protein>
<name>A0ACC1R9M3_9HYPO</name>
<organism evidence="1 2">
    <name type="scientific">Lecanicillium saksenae</name>
    <dbReference type="NCBI Taxonomy" id="468837"/>
    <lineage>
        <taxon>Eukaryota</taxon>
        <taxon>Fungi</taxon>
        <taxon>Dikarya</taxon>
        <taxon>Ascomycota</taxon>
        <taxon>Pezizomycotina</taxon>
        <taxon>Sordariomycetes</taxon>
        <taxon>Hypocreomycetidae</taxon>
        <taxon>Hypocreales</taxon>
        <taxon>Cordycipitaceae</taxon>
        <taxon>Lecanicillium</taxon>
    </lineage>
</organism>
<accession>A0ACC1R9M3</accession>
<dbReference type="Proteomes" id="UP001148737">
    <property type="component" value="Unassembled WGS sequence"/>
</dbReference>
<comment type="caution">
    <text evidence="1">The sequence shown here is derived from an EMBL/GenBank/DDBJ whole genome shotgun (WGS) entry which is preliminary data.</text>
</comment>